<dbReference type="EMBL" id="CP003418">
    <property type="protein sequence ID" value="AFH49130.1"/>
    <property type="molecule type" value="Genomic_DNA"/>
</dbReference>
<evidence type="ECO:0000313" key="6">
    <source>
        <dbReference type="EMBL" id="AFH50034.1"/>
    </source>
</evidence>
<dbReference type="EMBL" id="CP003418">
    <property type="protein sequence ID" value="AFH48597.1"/>
    <property type="molecule type" value="Genomic_DNA"/>
</dbReference>
<dbReference type="RefSeq" id="WP_014559436.1">
    <property type="nucleotide sequence ID" value="NC_017464.1"/>
</dbReference>
<evidence type="ECO:0000313" key="1">
    <source>
        <dbReference type="EMBL" id="AFH48278.1"/>
    </source>
</evidence>
<evidence type="ECO:0000313" key="3">
    <source>
        <dbReference type="EMBL" id="AFH48597.1"/>
    </source>
</evidence>
<dbReference type="Proteomes" id="UP000007394">
    <property type="component" value="Chromosome"/>
</dbReference>
<dbReference type="KEGG" id="ial:IALB_1717"/>
<dbReference type="KEGG" id="ial:IALB_0885"/>
<dbReference type="Pfam" id="PF01527">
    <property type="entry name" value="HTH_Tnp_1"/>
    <property type="match status" value="1"/>
</dbReference>
<accession>I0AM32</accession>
<dbReference type="EMBL" id="CP003418">
    <property type="protein sequence ID" value="AFH50039.1"/>
    <property type="molecule type" value="Genomic_DNA"/>
</dbReference>
<dbReference type="GO" id="GO:0006313">
    <property type="term" value="P:DNA transposition"/>
    <property type="evidence" value="ECO:0007669"/>
    <property type="project" value="InterPro"/>
</dbReference>
<dbReference type="Gene3D" id="1.10.10.10">
    <property type="entry name" value="Winged helix-like DNA-binding domain superfamily/Winged helix DNA-binding domain"/>
    <property type="match status" value="1"/>
</dbReference>
<dbReference type="KEGG" id="ial:IALB_2331"/>
<protein>
    <submittedName>
        <fullName evidence="7">Putative transposase</fullName>
    </submittedName>
</protein>
<reference evidence="7 8" key="1">
    <citation type="journal article" date="2012" name="Front. Microbiol.">
        <title>Complete genome of Ignavibacterium album, a metabolically versatile, flagellated, facultative anaerobe from the phylum Chlorobi.</title>
        <authorList>
            <person name="Liu Z."/>
            <person name="Frigaard N.-U."/>
            <person name="Vogl K."/>
            <person name="Iino T."/>
            <person name="Ohkuma M."/>
            <person name="Overmann J."/>
            <person name="Bryant D.A."/>
        </authorList>
    </citation>
    <scope>NUCLEOTIDE SEQUENCE [LARGE SCALE GENOMIC DNA]</scope>
    <source>
        <strain evidence="8">DSM 19864 / JCM 16511 / NBRC 101810 / Mat9-16</strain>
        <strain evidence="7">JCM 16511</strain>
    </source>
</reference>
<dbReference type="InterPro" id="IPR010921">
    <property type="entry name" value="Trp_repressor/repl_initiator"/>
</dbReference>
<dbReference type="eggNOG" id="COG2963">
    <property type="taxonomic scope" value="Bacteria"/>
</dbReference>
<dbReference type="AlphaFoldDB" id="I0AM32"/>
<dbReference type="KEGG" id="ial:IALB_0566"/>
<evidence type="ECO:0000313" key="4">
    <source>
        <dbReference type="EMBL" id="AFH49130.1"/>
    </source>
</evidence>
<dbReference type="STRING" id="945713.IALB_0566"/>
<dbReference type="OrthoDB" id="9803878at2"/>
<dbReference type="GO" id="GO:0004803">
    <property type="term" value="F:transposase activity"/>
    <property type="evidence" value="ECO:0007669"/>
    <property type="project" value="InterPro"/>
</dbReference>
<dbReference type="InterPro" id="IPR036388">
    <property type="entry name" value="WH-like_DNA-bd_sf"/>
</dbReference>
<sequence>MKNEKRKFTAEFKVQVLREHLENQVSVAKICEQYNINPNLFYLWKKELFAGALERFSNKKNSNTDQVKLSKLEEKLKDKDSLISEIVEDNLRLKKKLNGGY</sequence>
<gene>
    <name evidence="1" type="ordered locus">IALB_0566</name>
    <name evidence="2" type="ordered locus">IALB_0679</name>
    <name evidence="3" type="ordered locus">IALB_0885</name>
    <name evidence="4" type="ordered locus">IALB_1420</name>
    <name evidence="5" type="ordered locus">IALB_1717</name>
    <name evidence="6" type="ordered locus">IALB_2331</name>
    <name evidence="7" type="ordered locus">IALB_2336</name>
</gene>
<dbReference type="KEGG" id="ial:IALB_0679"/>
<dbReference type="KEGG" id="ial:IALB_1420"/>
<organism evidence="7 8">
    <name type="scientific">Ignavibacterium album (strain DSM 19864 / JCM 16511 / NBRC 101810 / Mat9-16)</name>
    <dbReference type="NCBI Taxonomy" id="945713"/>
    <lineage>
        <taxon>Bacteria</taxon>
        <taxon>Pseudomonadati</taxon>
        <taxon>Ignavibacteriota</taxon>
        <taxon>Ignavibacteria</taxon>
        <taxon>Ignavibacteriales</taxon>
        <taxon>Ignavibacteriaceae</taxon>
        <taxon>Ignavibacterium</taxon>
    </lineage>
</organism>
<keyword evidence="8" id="KW-1185">Reference proteome</keyword>
<evidence type="ECO:0000313" key="8">
    <source>
        <dbReference type="Proteomes" id="UP000007394"/>
    </source>
</evidence>
<dbReference type="EMBL" id="CP003418">
    <property type="protein sequence ID" value="AFH48391.1"/>
    <property type="molecule type" value="Genomic_DNA"/>
</dbReference>
<name>I0AM32_IGNAJ</name>
<evidence type="ECO:0000313" key="2">
    <source>
        <dbReference type="EMBL" id="AFH48391.1"/>
    </source>
</evidence>
<evidence type="ECO:0000313" key="7">
    <source>
        <dbReference type="EMBL" id="AFH50039.1"/>
    </source>
</evidence>
<dbReference type="EMBL" id="CP003418">
    <property type="protein sequence ID" value="AFH50034.1"/>
    <property type="molecule type" value="Genomic_DNA"/>
</dbReference>
<dbReference type="InterPro" id="IPR002514">
    <property type="entry name" value="Transposase_8"/>
</dbReference>
<dbReference type="SUPFAM" id="SSF48295">
    <property type="entry name" value="TrpR-like"/>
    <property type="match status" value="1"/>
</dbReference>
<evidence type="ECO:0000313" key="5">
    <source>
        <dbReference type="EMBL" id="AFH49424.1"/>
    </source>
</evidence>
<dbReference type="KEGG" id="ial:IALB_2336"/>
<dbReference type="HOGENOM" id="CLU_027402_36_0_10"/>
<proteinExistence type="predicted"/>
<dbReference type="EMBL" id="CP003418">
    <property type="protein sequence ID" value="AFH49424.1"/>
    <property type="molecule type" value="Genomic_DNA"/>
</dbReference>
<dbReference type="GO" id="GO:0043565">
    <property type="term" value="F:sequence-specific DNA binding"/>
    <property type="evidence" value="ECO:0007669"/>
    <property type="project" value="InterPro"/>
</dbReference>
<dbReference type="EMBL" id="CP003418">
    <property type="protein sequence ID" value="AFH48278.1"/>
    <property type="molecule type" value="Genomic_DNA"/>
</dbReference>